<dbReference type="Proteomes" id="UP000039865">
    <property type="component" value="Unassembled WGS sequence"/>
</dbReference>
<feature type="coiled-coil region" evidence="1">
    <location>
        <begin position="510"/>
        <end position="645"/>
    </location>
</feature>
<feature type="region of interest" description="Disordered" evidence="2">
    <location>
        <begin position="1007"/>
        <end position="1063"/>
    </location>
</feature>
<evidence type="ECO:0000313" key="3">
    <source>
        <dbReference type="EMBL" id="CDW75874.1"/>
    </source>
</evidence>
<feature type="coiled-coil region" evidence="1">
    <location>
        <begin position="140"/>
        <end position="302"/>
    </location>
</feature>
<evidence type="ECO:0000313" key="4">
    <source>
        <dbReference type="Proteomes" id="UP000039865"/>
    </source>
</evidence>
<protein>
    <submittedName>
        <fullName evidence="3">Uncharacterized protein</fullName>
    </submittedName>
</protein>
<feature type="region of interest" description="Disordered" evidence="2">
    <location>
        <begin position="726"/>
        <end position="755"/>
    </location>
</feature>
<organism evidence="3 4">
    <name type="scientific">Stylonychia lemnae</name>
    <name type="common">Ciliate</name>
    <dbReference type="NCBI Taxonomy" id="5949"/>
    <lineage>
        <taxon>Eukaryota</taxon>
        <taxon>Sar</taxon>
        <taxon>Alveolata</taxon>
        <taxon>Ciliophora</taxon>
        <taxon>Intramacronucleata</taxon>
        <taxon>Spirotrichea</taxon>
        <taxon>Stichotrichia</taxon>
        <taxon>Sporadotrichida</taxon>
        <taxon>Oxytrichidae</taxon>
        <taxon>Stylonychinae</taxon>
        <taxon>Stylonychia</taxon>
    </lineage>
</organism>
<dbReference type="EMBL" id="CCKQ01004715">
    <property type="protein sequence ID" value="CDW75874.1"/>
    <property type="molecule type" value="Genomic_DNA"/>
</dbReference>
<dbReference type="Gene3D" id="1.10.287.1490">
    <property type="match status" value="1"/>
</dbReference>
<dbReference type="AlphaFoldDB" id="A0A078A557"/>
<accession>A0A078A557</accession>
<feature type="compositionally biased region" description="Low complexity" evidence="2">
    <location>
        <begin position="1041"/>
        <end position="1051"/>
    </location>
</feature>
<keyword evidence="1" id="KW-0175">Coiled coil</keyword>
<feature type="coiled-coil region" evidence="1">
    <location>
        <begin position="453"/>
        <end position="480"/>
    </location>
</feature>
<sequence>MQNTNFQEDSNIKLRLTQNEPTSSRSIINAHQQLPPTQNQQHMPKLKFAITGMNCELPAALSQRRNSALQSLFATTTSIGSALNSARGGNLNLTQGITDANGAQVNLESTQELKAFATVDMAKINKDRSYQLKLALEDNMREKEKEFGDTKNTYQQYRDEYERISKKFTDKNSELENEQNKQKQVLINLKEQLREIDREYKQSLGEYQEFSKINVTKIEEYQAKIDSSSKALKKFEDELQALNAQKKGYQMGADMQKKVRIQELDMKIMPIKDEKEKVELHLEMLKENMRMLIEVKSQNENERMMIQEDLTVSESNKMELVFQREELEGYMEKIKYENCDLRFIAEQNLDLKDWDIIIERLIDDKQKTLLLDLIRELQQYILGMSSGTTDNSVMQSDELEELEYLINKGKIQLSQAVDIIVEFAQRKMKLELSPDSLFEKLNQVSQNIDIDSIKEGLNSLEEIERQMHKLDSKIKVTYNRCQNELKPRYKALNLSEQNFSDQILKAESTITELQEYLNEIVKEIDRIQQEFDDTYQPNNEEYQDIEIKIQSLQEKIQEIEYQIDNYKQELQQNELNKIDAINEKSMRSTEFEQFQQYYDQITNQLKEEIRKERQMQNEGFCNPAIEELSVLVAQLKCDKESASKRLKYIQTKLTNAEESVQHAKQVLDNHILQAQQDQLNHKVQAPINFQIKRNISSAGAHGGSHAQTIFGPTQNTRITNIQQKAQTLTHGQVLSPTREESRFESRRGTSAQKDRMITPQIFNENERMHSHFIENPMNMSQTEMKKDPNRNYTSEIKQRHDQSDQSQVKKDKSTIDMVRYYYESSSAMSSEDSMNNHYNQYAQSRNQVQQKHIPIQSLITPRDPLQEIQNIQLKQNQSVIEGQQLMSAKSSESMNQSVYQYERKNSVQYSNEQIASLSLYNNQNQHNNRNVRVALRQSNTSLDCKQQSRTVIMAQYGSFKENITPNSLSNLNDSKSSFNMRKYSQATNVSQISNQSILQTIQTINGQTRPPAVPQSKQYLTSQTNIEQTPRGSSHKPKIQTTTKTSTNSRNNSKDGFQTQQKPVQTKMRLHVNVNNTGRAIQSGVVDLSKCQQSQKDIQFFESIKPLVEGAQFLTQRDGQFVLKQFYIDFSLMRMFMVNFNGEKEILMIENILKPELPQSTLDQIRQEKNQSPGKQGVIMNQGKRYEYNLIVNIGGNLERMQILAMSYEELRLWIVGINALIQYKSSLMRLSSQIISQ</sequence>
<evidence type="ECO:0000256" key="1">
    <source>
        <dbReference type="SAM" id="Coils"/>
    </source>
</evidence>
<reference evidence="3 4" key="1">
    <citation type="submission" date="2014-06" db="EMBL/GenBank/DDBJ databases">
        <authorList>
            <person name="Swart Estienne"/>
        </authorList>
    </citation>
    <scope>NUCLEOTIDE SEQUENCE [LARGE SCALE GENOMIC DNA]</scope>
    <source>
        <strain evidence="3 4">130c</strain>
    </source>
</reference>
<gene>
    <name evidence="3" type="primary">Contig3739.g3998</name>
    <name evidence="3" type="ORF">STYLEM_4869</name>
</gene>
<name>A0A078A557_STYLE</name>
<feature type="region of interest" description="Disordered" evidence="2">
    <location>
        <begin position="1"/>
        <end position="23"/>
    </location>
</feature>
<feature type="compositionally biased region" description="Basic and acidic residues" evidence="2">
    <location>
        <begin position="737"/>
        <end position="755"/>
    </location>
</feature>
<evidence type="ECO:0000256" key="2">
    <source>
        <dbReference type="SAM" id="MobiDB-lite"/>
    </source>
</evidence>
<feature type="compositionally biased region" description="Polar residues" evidence="2">
    <location>
        <begin position="726"/>
        <end position="735"/>
    </location>
</feature>
<feature type="compositionally biased region" description="Polar residues" evidence="2">
    <location>
        <begin position="1015"/>
        <end position="1032"/>
    </location>
</feature>
<proteinExistence type="predicted"/>
<keyword evidence="4" id="KW-1185">Reference proteome</keyword>
<dbReference type="InParanoid" id="A0A078A557"/>